<feature type="signal peptide" evidence="13">
    <location>
        <begin position="1"/>
        <end position="19"/>
    </location>
</feature>
<evidence type="ECO:0000256" key="8">
    <source>
        <dbReference type="ARBA" id="ARBA00022837"/>
    </source>
</evidence>
<evidence type="ECO:0000256" key="10">
    <source>
        <dbReference type="ARBA" id="ARBA00023157"/>
    </source>
</evidence>
<feature type="region of interest" description="Disordered" evidence="12">
    <location>
        <begin position="38"/>
        <end position="97"/>
    </location>
</feature>
<evidence type="ECO:0000256" key="6">
    <source>
        <dbReference type="ARBA" id="ARBA00022734"/>
    </source>
</evidence>
<keyword evidence="15" id="KW-1185">Reference proteome</keyword>
<proteinExistence type="inferred from homology"/>
<organism evidence="15 17">
    <name type="scientific">Pogona vitticeps</name>
    <name type="common">central bearded dragon</name>
    <dbReference type="NCBI Taxonomy" id="103695"/>
    <lineage>
        <taxon>Eukaryota</taxon>
        <taxon>Metazoa</taxon>
        <taxon>Chordata</taxon>
        <taxon>Craniata</taxon>
        <taxon>Vertebrata</taxon>
        <taxon>Euteleostomi</taxon>
        <taxon>Lepidosauria</taxon>
        <taxon>Squamata</taxon>
        <taxon>Bifurcata</taxon>
        <taxon>Unidentata</taxon>
        <taxon>Episquamata</taxon>
        <taxon>Toxicofera</taxon>
        <taxon>Iguania</taxon>
        <taxon>Acrodonta</taxon>
        <taxon>Agamidae</taxon>
        <taxon>Amphibolurinae</taxon>
        <taxon>Pogona</taxon>
    </lineage>
</organism>
<evidence type="ECO:0000256" key="9">
    <source>
        <dbReference type="ARBA" id="ARBA00023119"/>
    </source>
</evidence>
<feature type="domain" description="C-type lectin" evidence="14">
    <location>
        <begin position="136"/>
        <end position="249"/>
    </location>
</feature>
<keyword evidence="9" id="KW-0176">Collagen</keyword>
<dbReference type="GO" id="GO:0005771">
    <property type="term" value="C:multivesicular body"/>
    <property type="evidence" value="ECO:0007669"/>
    <property type="project" value="TreeGrafter"/>
</dbReference>
<dbReference type="InterPro" id="IPR001304">
    <property type="entry name" value="C-type_lectin-like"/>
</dbReference>
<sequence>MDLQAFAIIVLSWVVLVRAADPDQCVCEDKMNTCVVRDGSPGVNGLPGRDGFPGPKGERGEQGLRGIQGPPGKVGPPGQKGDQGPTGQTGSPGKCDDSELRVLKTQMQDLHTQLHALREEVTKHVKVLRLPNGIRVGEKVFHTSGLRGAYETAEAKCVQAGGVLASPRNADENRALLEIRKSHNENIILGINDIQTEGTFRYPGGETIGFTNWSKNEPNDAGGEDCVEMLENGLWNDFPCNGEKLIVCEY</sequence>
<dbReference type="RefSeq" id="XP_020657969.2">
    <property type="nucleotide sequence ID" value="XM_020802310.2"/>
</dbReference>
<dbReference type="Proteomes" id="UP001652642">
    <property type="component" value="Chromosome 3"/>
</dbReference>
<protein>
    <submittedName>
        <fullName evidence="16 17">Pulmonary surfactant-associated protein D-like</fullName>
    </submittedName>
</protein>
<dbReference type="OrthoDB" id="10255512at2759"/>
<dbReference type="InterPro" id="IPR016186">
    <property type="entry name" value="C-type_lectin-like/link_sf"/>
</dbReference>
<name>A0A6J0UIM7_9SAUR</name>
<evidence type="ECO:0000256" key="2">
    <source>
        <dbReference type="ARBA" id="ARBA00007899"/>
    </source>
</evidence>
<dbReference type="GeneID" id="110083686"/>
<keyword evidence="8" id="KW-0106">Calcium</keyword>
<evidence type="ECO:0000256" key="4">
    <source>
        <dbReference type="ARBA" id="ARBA00022525"/>
    </source>
</evidence>
<dbReference type="RefSeq" id="XP_020657968.2">
    <property type="nucleotide sequence ID" value="XM_020802309.2"/>
</dbReference>
<reference evidence="16 17" key="1">
    <citation type="submission" date="2025-05" db="UniProtKB">
        <authorList>
            <consortium name="RefSeq"/>
        </authorList>
    </citation>
    <scope>IDENTIFICATION</scope>
</reference>
<gene>
    <name evidence="16 17 18 19" type="primary">LOC110083686</name>
</gene>
<dbReference type="Pfam" id="PF00059">
    <property type="entry name" value="Lectin_C"/>
    <property type="match status" value="1"/>
</dbReference>
<feature type="chain" id="PRO_5044638014" evidence="13">
    <location>
        <begin position="20"/>
        <end position="250"/>
    </location>
</feature>
<dbReference type="InterPro" id="IPR051077">
    <property type="entry name" value="Ca-dependent_lectin"/>
</dbReference>
<dbReference type="Gene3D" id="3.10.100.10">
    <property type="entry name" value="Mannose-Binding Protein A, subunit A"/>
    <property type="match status" value="1"/>
</dbReference>
<dbReference type="InterPro" id="IPR015097">
    <property type="entry name" value="Surfac_D-trimer"/>
</dbReference>
<evidence type="ECO:0000256" key="5">
    <source>
        <dbReference type="ARBA" id="ARBA00022729"/>
    </source>
</evidence>
<dbReference type="PROSITE" id="PS00615">
    <property type="entry name" value="C_TYPE_LECTIN_1"/>
    <property type="match status" value="1"/>
</dbReference>
<dbReference type="SMART" id="SM00034">
    <property type="entry name" value="CLECT"/>
    <property type="match status" value="1"/>
</dbReference>
<dbReference type="AlphaFoldDB" id="A0A6J0UIM7"/>
<evidence type="ECO:0000313" key="16">
    <source>
        <dbReference type="RefSeq" id="XP_020657968.2"/>
    </source>
</evidence>
<dbReference type="GO" id="GO:0030246">
    <property type="term" value="F:carbohydrate binding"/>
    <property type="evidence" value="ECO:0007669"/>
    <property type="project" value="UniProtKB-KW"/>
</dbReference>
<evidence type="ECO:0000256" key="11">
    <source>
        <dbReference type="ARBA" id="ARBA00023278"/>
    </source>
</evidence>
<dbReference type="RefSeq" id="XP_020657971.2">
    <property type="nucleotide sequence ID" value="XM_020802312.2"/>
</dbReference>
<keyword evidence="6" id="KW-0430">Lectin</keyword>
<feature type="compositionally biased region" description="Low complexity" evidence="12">
    <location>
        <begin position="67"/>
        <end position="89"/>
    </location>
</feature>
<keyword evidence="5 13" id="KW-0732">Signal</keyword>
<dbReference type="InterPro" id="IPR016187">
    <property type="entry name" value="CTDL_fold"/>
</dbReference>
<dbReference type="Pfam" id="PF09006">
    <property type="entry name" value="Surfac_D-trimer"/>
    <property type="match status" value="1"/>
</dbReference>
<dbReference type="GO" id="GO:0005615">
    <property type="term" value="C:extracellular space"/>
    <property type="evidence" value="ECO:0007669"/>
    <property type="project" value="TreeGrafter"/>
</dbReference>
<comment type="subunit">
    <text evidence="3">Oligomeric complex of 4 set of homotrimers.</text>
</comment>
<evidence type="ECO:0000313" key="19">
    <source>
        <dbReference type="RefSeq" id="XP_020657971.2"/>
    </source>
</evidence>
<dbReference type="SUPFAM" id="SSF56436">
    <property type="entry name" value="C-type lectin-like"/>
    <property type="match status" value="1"/>
</dbReference>
<comment type="subcellular location">
    <subcellularLocation>
        <location evidence="1">Secreted</location>
    </subcellularLocation>
</comment>
<dbReference type="InterPro" id="IPR008160">
    <property type="entry name" value="Collagen"/>
</dbReference>
<dbReference type="Pfam" id="PF01391">
    <property type="entry name" value="Collagen"/>
    <property type="match status" value="1"/>
</dbReference>
<keyword evidence="4" id="KW-0964">Secreted</keyword>
<evidence type="ECO:0000256" key="1">
    <source>
        <dbReference type="ARBA" id="ARBA00004613"/>
    </source>
</evidence>
<evidence type="ECO:0000313" key="15">
    <source>
        <dbReference type="Proteomes" id="UP001652642"/>
    </source>
</evidence>
<dbReference type="RefSeq" id="XP_020657970.2">
    <property type="nucleotide sequence ID" value="XM_020802311.2"/>
</dbReference>
<evidence type="ECO:0000256" key="13">
    <source>
        <dbReference type="SAM" id="SignalP"/>
    </source>
</evidence>
<accession>A0A6J0UIM7</accession>
<evidence type="ECO:0000256" key="12">
    <source>
        <dbReference type="SAM" id="MobiDB-lite"/>
    </source>
</evidence>
<keyword evidence="10" id="KW-1015">Disulfide bond</keyword>
<evidence type="ECO:0000256" key="7">
    <source>
        <dbReference type="ARBA" id="ARBA00022737"/>
    </source>
</evidence>
<dbReference type="PANTHER" id="PTHR24024:SF15">
    <property type="entry name" value="PULMONARY SURFACTANT-ASSOCIATED PROTEIN D"/>
    <property type="match status" value="1"/>
</dbReference>
<dbReference type="InterPro" id="IPR018378">
    <property type="entry name" value="C-type_lectin_CS"/>
</dbReference>
<evidence type="ECO:0000313" key="18">
    <source>
        <dbReference type="RefSeq" id="XP_020657970.2"/>
    </source>
</evidence>
<evidence type="ECO:0000256" key="3">
    <source>
        <dbReference type="ARBA" id="ARBA00011267"/>
    </source>
</evidence>
<evidence type="ECO:0000313" key="17">
    <source>
        <dbReference type="RefSeq" id="XP_020657969.2"/>
    </source>
</evidence>
<dbReference type="PANTHER" id="PTHR24024">
    <property type="entry name" value="PULMONARY SURFACTANT-ASSOCIATED PROTEIN A"/>
    <property type="match status" value="1"/>
</dbReference>
<evidence type="ECO:0000259" key="14">
    <source>
        <dbReference type="PROSITE" id="PS50041"/>
    </source>
</evidence>
<dbReference type="GO" id="GO:0005581">
    <property type="term" value="C:collagen trimer"/>
    <property type="evidence" value="ECO:0007669"/>
    <property type="project" value="UniProtKB-KW"/>
</dbReference>
<keyword evidence="11" id="KW-0379">Hydroxylation</keyword>
<dbReference type="PROSITE" id="PS50041">
    <property type="entry name" value="C_TYPE_LECTIN_2"/>
    <property type="match status" value="1"/>
</dbReference>
<dbReference type="KEGG" id="pvt:110083686"/>
<comment type="similarity">
    <text evidence="2">Belongs to the SFTPD family.</text>
</comment>
<keyword evidence="7" id="KW-0677">Repeat</keyword>